<protein>
    <submittedName>
        <fullName evidence="3">Lupeol synthase-like</fullName>
    </submittedName>
</protein>
<dbReference type="InterPro" id="IPR018333">
    <property type="entry name" value="Squalene_cyclase"/>
</dbReference>
<dbReference type="AlphaFoldDB" id="A0A5B6WAY6"/>
<evidence type="ECO:0000313" key="4">
    <source>
        <dbReference type="Proteomes" id="UP000325315"/>
    </source>
</evidence>
<gene>
    <name evidence="3" type="ORF">EPI10_012226</name>
</gene>
<sequence length="348" mass="40286">MWRLKIGEGGNDPYLHSTNNFLGRQTWEFDPNAGTDEERAEVEEARLNFYNNRFNVQPSSDLLWRLQFLREKKMKQTIPQQKIEDGEEVTYEATTAVVKRSVHLFSALQSIHGHWPAENSGPMFFSAPLVMSLYITGHLNTTFSSEHRKEILRYIYCHQNEDGGWGLYIGGHSTMFCTALNYICMRLLGVGPDGGLNNACERGRKWILDRGGVTTISSWGKTWLSVANQCLQNFGSFLLIFPFIQEDLYYPHTWLQILLWDSLYIFSEPLLNCWPFNKLREKALKVTMDLIHYEDESSQYITIGCVEKPLCMLACWVEDPNGIHFKKHLSRVDDYIWVGEDGIKMQVC</sequence>
<dbReference type="InterPro" id="IPR032697">
    <property type="entry name" value="SQ_cyclase_N"/>
</dbReference>
<evidence type="ECO:0000313" key="3">
    <source>
        <dbReference type="EMBL" id="KAA3478425.1"/>
    </source>
</evidence>
<dbReference type="OrthoDB" id="21502at2759"/>
<name>A0A5B6WAY6_9ROSI</name>
<evidence type="ECO:0000256" key="1">
    <source>
        <dbReference type="ARBA" id="ARBA00023235"/>
    </source>
</evidence>
<dbReference type="GO" id="GO:0005811">
    <property type="term" value="C:lipid droplet"/>
    <property type="evidence" value="ECO:0007669"/>
    <property type="project" value="InterPro"/>
</dbReference>
<dbReference type="GO" id="GO:0016104">
    <property type="term" value="P:triterpenoid biosynthetic process"/>
    <property type="evidence" value="ECO:0007669"/>
    <property type="project" value="InterPro"/>
</dbReference>
<keyword evidence="1" id="KW-0413">Isomerase</keyword>
<reference evidence="4" key="1">
    <citation type="journal article" date="2019" name="Plant Biotechnol. J.">
        <title>Genome sequencing of the Australian wild diploid species Gossypium australe highlights disease resistance and delayed gland morphogenesis.</title>
        <authorList>
            <person name="Cai Y."/>
            <person name="Cai X."/>
            <person name="Wang Q."/>
            <person name="Wang P."/>
            <person name="Zhang Y."/>
            <person name="Cai C."/>
            <person name="Xu Y."/>
            <person name="Wang K."/>
            <person name="Zhou Z."/>
            <person name="Wang C."/>
            <person name="Geng S."/>
            <person name="Li B."/>
            <person name="Dong Q."/>
            <person name="Hou Y."/>
            <person name="Wang H."/>
            <person name="Ai P."/>
            <person name="Liu Z."/>
            <person name="Yi F."/>
            <person name="Sun M."/>
            <person name="An G."/>
            <person name="Cheng J."/>
            <person name="Zhang Y."/>
            <person name="Shi Q."/>
            <person name="Xie Y."/>
            <person name="Shi X."/>
            <person name="Chang Y."/>
            <person name="Huang F."/>
            <person name="Chen Y."/>
            <person name="Hong S."/>
            <person name="Mi L."/>
            <person name="Sun Q."/>
            <person name="Zhang L."/>
            <person name="Zhou B."/>
            <person name="Peng R."/>
            <person name="Zhang X."/>
            <person name="Liu F."/>
        </authorList>
    </citation>
    <scope>NUCLEOTIDE SEQUENCE [LARGE SCALE GENOMIC DNA]</scope>
    <source>
        <strain evidence="4">cv. PA1801</strain>
    </source>
</reference>
<dbReference type="Proteomes" id="UP000325315">
    <property type="component" value="Unassembled WGS sequence"/>
</dbReference>
<accession>A0A5B6WAY6</accession>
<evidence type="ECO:0000259" key="2">
    <source>
        <dbReference type="Pfam" id="PF13249"/>
    </source>
</evidence>
<dbReference type="EMBL" id="SMMG02000004">
    <property type="protein sequence ID" value="KAA3478425.1"/>
    <property type="molecule type" value="Genomic_DNA"/>
</dbReference>
<dbReference type="Pfam" id="PF13249">
    <property type="entry name" value="SQHop_cyclase_N"/>
    <property type="match status" value="1"/>
</dbReference>
<dbReference type="FunFam" id="1.50.10.20:FF:000044">
    <property type="entry name" value="Lupeol synthase"/>
    <property type="match status" value="1"/>
</dbReference>
<dbReference type="PANTHER" id="PTHR11764">
    <property type="entry name" value="TERPENE CYCLASE/MUTASE FAMILY MEMBER"/>
    <property type="match status" value="1"/>
</dbReference>
<dbReference type="InterPro" id="IPR008930">
    <property type="entry name" value="Terpenoid_cyclase/PrenylTrfase"/>
</dbReference>
<dbReference type="GO" id="GO:0042300">
    <property type="term" value="F:beta-amyrin synthase activity"/>
    <property type="evidence" value="ECO:0007669"/>
    <property type="project" value="UniProtKB-ARBA"/>
</dbReference>
<dbReference type="Gene3D" id="1.50.10.20">
    <property type="match status" value="2"/>
</dbReference>
<dbReference type="SUPFAM" id="SSF48239">
    <property type="entry name" value="Terpenoid cyclases/Protein prenyltransferases"/>
    <property type="match status" value="1"/>
</dbReference>
<feature type="domain" description="Squalene cyclase N-terminal" evidence="2">
    <location>
        <begin position="99"/>
        <end position="229"/>
    </location>
</feature>
<dbReference type="PANTHER" id="PTHR11764:SF48">
    <property type="entry name" value="TERPENE CYCLASE_MUTASE FAMILY MEMBER"/>
    <property type="match status" value="1"/>
</dbReference>
<proteinExistence type="predicted"/>
<keyword evidence="4" id="KW-1185">Reference proteome</keyword>
<organism evidence="3 4">
    <name type="scientific">Gossypium australe</name>
    <dbReference type="NCBI Taxonomy" id="47621"/>
    <lineage>
        <taxon>Eukaryota</taxon>
        <taxon>Viridiplantae</taxon>
        <taxon>Streptophyta</taxon>
        <taxon>Embryophyta</taxon>
        <taxon>Tracheophyta</taxon>
        <taxon>Spermatophyta</taxon>
        <taxon>Magnoliopsida</taxon>
        <taxon>eudicotyledons</taxon>
        <taxon>Gunneridae</taxon>
        <taxon>Pentapetalae</taxon>
        <taxon>rosids</taxon>
        <taxon>malvids</taxon>
        <taxon>Malvales</taxon>
        <taxon>Malvaceae</taxon>
        <taxon>Malvoideae</taxon>
        <taxon>Gossypium</taxon>
    </lineage>
</organism>
<comment type="caution">
    <text evidence="3">The sequence shown here is derived from an EMBL/GenBank/DDBJ whole genome shotgun (WGS) entry which is preliminary data.</text>
</comment>